<keyword evidence="2" id="KW-1133">Transmembrane helix</keyword>
<dbReference type="eggNOG" id="ENOG5030FS1">
    <property type="taxonomic scope" value="Bacteria"/>
</dbReference>
<keyword evidence="5" id="KW-1185">Reference proteome</keyword>
<dbReference type="Proteomes" id="UP000002970">
    <property type="component" value="Unassembled WGS sequence"/>
</dbReference>
<accession>E7GNB6</accession>
<dbReference type="Pfam" id="PF23750">
    <property type="entry name" value="RsgI_M"/>
    <property type="match status" value="1"/>
</dbReference>
<sequence>MSWEVTVLSNRIKDAFEQIHATEQMKDTAYSCLQKRIDGRAKRPLLRLRPLAAVCLLLFLFAGSGSWYLWTKPVSYLSVDINPSVELSLNRFNRVTSAEGKNRDGILILQDITLKGRNYIDAVELLVESDSMQAYLKNDPSLTFTVASPRAGELLEGLENSVVSTEYKGTCRQADMESVHIAHECGMSLGKYQAYVRLSGYDKTVTQEECRKMTMHQLLDRLSEYEDIDGGTPCDGHQGENSRHKKGRGH</sequence>
<gene>
    <name evidence="4" type="ORF">HMPREF9474_02411</name>
</gene>
<name>E7GNB6_CLOS6</name>
<evidence type="ECO:0000256" key="1">
    <source>
        <dbReference type="SAM" id="MobiDB-lite"/>
    </source>
</evidence>
<dbReference type="HOGENOM" id="CLU_071535_0_0_9"/>
<evidence type="ECO:0000259" key="3">
    <source>
        <dbReference type="Pfam" id="PF23750"/>
    </source>
</evidence>
<dbReference type="InterPro" id="IPR055431">
    <property type="entry name" value="RsgI_M"/>
</dbReference>
<dbReference type="AlphaFoldDB" id="E7GNB6"/>
<feature type="region of interest" description="Disordered" evidence="1">
    <location>
        <begin position="230"/>
        <end position="250"/>
    </location>
</feature>
<dbReference type="EMBL" id="ADLQ01000053">
    <property type="protein sequence ID" value="EGA93696.1"/>
    <property type="molecule type" value="Genomic_DNA"/>
</dbReference>
<evidence type="ECO:0000313" key="4">
    <source>
        <dbReference type="EMBL" id="EGA93696.1"/>
    </source>
</evidence>
<reference evidence="4 5" key="1">
    <citation type="submission" date="2010-12" db="EMBL/GenBank/DDBJ databases">
        <title>The Genome Sequence of Clostridium symbiosum strain WAL-14163.</title>
        <authorList>
            <person name="Earl A."/>
            <person name="Ward D."/>
            <person name="Feldgarden M."/>
            <person name="Gevers D."/>
            <person name="Finegold S.M."/>
            <person name="Summanen P.H."/>
            <person name="Molitoris D.R."/>
            <person name="Vaisanen M.L."/>
            <person name="Daigneault M."/>
            <person name="Young S.K."/>
            <person name="Zeng Q."/>
            <person name="Gargeya S."/>
            <person name="Fitzgerald M."/>
            <person name="Haas B."/>
            <person name="Abouelleil A."/>
            <person name="Alvarado L."/>
            <person name="Arachchi H.M."/>
            <person name="Berlin A."/>
            <person name="Brown A."/>
            <person name="Chapman S.B."/>
            <person name="Chen Z."/>
            <person name="Dunbar C."/>
            <person name="Freedman E."/>
            <person name="Gearin G."/>
            <person name="Gellesch M."/>
            <person name="Goldberg J."/>
            <person name="Griggs A."/>
            <person name="Gujja S."/>
            <person name="Heilman E."/>
            <person name="Heiman D."/>
            <person name="Howarth C."/>
            <person name="Larson L."/>
            <person name="Lui A."/>
            <person name="MacDonald P.J.P."/>
            <person name="Mehta T."/>
            <person name="Montmayeur A."/>
            <person name="Murphy C."/>
            <person name="Neiman D."/>
            <person name="Pearson M."/>
            <person name="Priest M."/>
            <person name="Roberts A."/>
            <person name="Saif S."/>
            <person name="Shea T."/>
            <person name="Shenoy N."/>
            <person name="Sisk P."/>
            <person name="Stolte C."/>
            <person name="Sykes S."/>
            <person name="White J."/>
            <person name="Yandava C."/>
            <person name="Nusbaum C."/>
            <person name="Birren B."/>
        </authorList>
    </citation>
    <scope>NUCLEOTIDE SEQUENCE [LARGE SCALE GENOMIC DNA]</scope>
    <source>
        <strain evidence="4 5">WAL-14163</strain>
    </source>
</reference>
<protein>
    <recommendedName>
        <fullName evidence="3">Anti-sigma factor RsgI-like middle domain-containing protein</fullName>
    </recommendedName>
</protein>
<organism evidence="4 5">
    <name type="scientific">Clostridium symbiosum (strain WAL-14163)</name>
    <dbReference type="NCBI Taxonomy" id="742740"/>
    <lineage>
        <taxon>Bacteria</taxon>
        <taxon>Bacillati</taxon>
        <taxon>Bacillota</taxon>
        <taxon>Clostridia</taxon>
        <taxon>Lachnospirales</taxon>
        <taxon>Lachnospiraceae</taxon>
        <taxon>Otoolea</taxon>
    </lineage>
</organism>
<evidence type="ECO:0000313" key="5">
    <source>
        <dbReference type="Proteomes" id="UP000002970"/>
    </source>
</evidence>
<evidence type="ECO:0000256" key="2">
    <source>
        <dbReference type="SAM" id="Phobius"/>
    </source>
</evidence>
<feature type="transmembrane region" description="Helical" evidence="2">
    <location>
        <begin position="50"/>
        <end position="70"/>
    </location>
</feature>
<comment type="caution">
    <text evidence="4">The sequence shown here is derived from an EMBL/GenBank/DDBJ whole genome shotgun (WGS) entry which is preliminary data.</text>
</comment>
<keyword evidence="2" id="KW-0472">Membrane</keyword>
<keyword evidence="2" id="KW-0812">Transmembrane</keyword>
<proteinExistence type="predicted"/>
<feature type="domain" description="Anti-sigma factor RsgI-like middle" evidence="3">
    <location>
        <begin position="74"/>
        <end position="195"/>
    </location>
</feature>
<dbReference type="STRING" id="1512.GCA_900049235_02606"/>